<keyword evidence="3" id="KW-0489">Methyltransferase</keyword>
<dbReference type="GO" id="GO:0032259">
    <property type="term" value="P:methylation"/>
    <property type="evidence" value="ECO:0007669"/>
    <property type="project" value="UniProtKB-KW"/>
</dbReference>
<dbReference type="InterPro" id="IPR029063">
    <property type="entry name" value="SAM-dependent_MTases_sf"/>
</dbReference>
<evidence type="ECO:0000259" key="2">
    <source>
        <dbReference type="Pfam" id="PF08241"/>
    </source>
</evidence>
<dbReference type="SUPFAM" id="SSF53335">
    <property type="entry name" value="S-adenosyl-L-methionine-dependent methyltransferases"/>
    <property type="match status" value="1"/>
</dbReference>
<name>A0A4R7J1C2_9ACTN</name>
<accession>A0A4R7J1C2</accession>
<dbReference type="GO" id="GO:0008757">
    <property type="term" value="F:S-adenosylmethionine-dependent methyltransferase activity"/>
    <property type="evidence" value="ECO:0007669"/>
    <property type="project" value="InterPro"/>
</dbReference>
<gene>
    <name evidence="3" type="ORF">CLV29_3107</name>
</gene>
<dbReference type="CDD" id="cd02440">
    <property type="entry name" value="AdoMet_MTases"/>
    <property type="match status" value="1"/>
</dbReference>
<dbReference type="Pfam" id="PF08241">
    <property type="entry name" value="Methyltransf_11"/>
    <property type="match status" value="1"/>
</dbReference>
<dbReference type="EMBL" id="SOAW01000003">
    <property type="protein sequence ID" value="TDT30083.1"/>
    <property type="molecule type" value="Genomic_DNA"/>
</dbReference>
<dbReference type="AlphaFoldDB" id="A0A4R7J1C2"/>
<proteinExistence type="predicted"/>
<organism evidence="3 4">
    <name type="scientific">Naumannella halotolerans</name>
    <dbReference type="NCBI Taxonomy" id="993414"/>
    <lineage>
        <taxon>Bacteria</taxon>
        <taxon>Bacillati</taxon>
        <taxon>Actinomycetota</taxon>
        <taxon>Actinomycetes</taxon>
        <taxon>Propionibacteriales</taxon>
        <taxon>Propionibacteriaceae</taxon>
        <taxon>Naumannella</taxon>
    </lineage>
</organism>
<sequence length="259" mass="28450">MADTDTLQAEAERMDHIARLTDPATFRYLEEKIHVQEGWRCAEVGAGTGTVARWLSNRVGHYGLVEAIDTETAHLERLQASNLKVIKQDITSRPLEAGSYDLIHAKILLMHLPERERVLQEFADALKPGGYLLVEEADVRSIQRVEPAEPVLTRAAAALETFFYMMGADPAYAMTLQPSVRSTGLTVQGTDCQLTAVQAGSKEMLSVSLSLAKLAPMIVKVGLMSEAEVQKAFTLMEQPGPTVLYTPTIISVWAQKPEA</sequence>
<dbReference type="PANTHER" id="PTHR43861:SF3">
    <property type="entry name" value="PUTATIVE (AFU_ORTHOLOGUE AFUA_2G14390)-RELATED"/>
    <property type="match status" value="1"/>
</dbReference>
<comment type="caution">
    <text evidence="3">The sequence shown here is derived from an EMBL/GenBank/DDBJ whole genome shotgun (WGS) entry which is preliminary data.</text>
</comment>
<feature type="domain" description="Methyltransferase type 11" evidence="2">
    <location>
        <begin position="43"/>
        <end position="134"/>
    </location>
</feature>
<evidence type="ECO:0000313" key="3">
    <source>
        <dbReference type="EMBL" id="TDT30083.1"/>
    </source>
</evidence>
<dbReference type="RefSeq" id="WP_133755979.1">
    <property type="nucleotide sequence ID" value="NZ_SOAW01000003.1"/>
</dbReference>
<reference evidence="3 4" key="1">
    <citation type="submission" date="2019-03" db="EMBL/GenBank/DDBJ databases">
        <title>Genomic Encyclopedia of Archaeal and Bacterial Type Strains, Phase II (KMG-II): from individual species to whole genera.</title>
        <authorList>
            <person name="Goeker M."/>
        </authorList>
    </citation>
    <scope>NUCLEOTIDE SEQUENCE [LARGE SCALE GENOMIC DNA]</scope>
    <source>
        <strain evidence="3 4">DSM 24323</strain>
    </source>
</reference>
<protein>
    <submittedName>
        <fullName evidence="3">Methyltransferase family protein</fullName>
    </submittedName>
</protein>
<evidence type="ECO:0000256" key="1">
    <source>
        <dbReference type="ARBA" id="ARBA00022679"/>
    </source>
</evidence>
<keyword evidence="4" id="KW-1185">Reference proteome</keyword>
<dbReference type="Gene3D" id="3.40.50.150">
    <property type="entry name" value="Vaccinia Virus protein VP39"/>
    <property type="match status" value="1"/>
</dbReference>
<dbReference type="PANTHER" id="PTHR43861">
    <property type="entry name" value="TRANS-ACONITATE 2-METHYLTRANSFERASE-RELATED"/>
    <property type="match status" value="1"/>
</dbReference>
<evidence type="ECO:0000313" key="4">
    <source>
        <dbReference type="Proteomes" id="UP000295371"/>
    </source>
</evidence>
<keyword evidence="1 3" id="KW-0808">Transferase</keyword>
<dbReference type="InterPro" id="IPR013216">
    <property type="entry name" value="Methyltransf_11"/>
</dbReference>
<dbReference type="OrthoDB" id="4035289at2"/>
<dbReference type="Proteomes" id="UP000295371">
    <property type="component" value="Unassembled WGS sequence"/>
</dbReference>